<dbReference type="AlphaFoldDB" id="A0A453LDM7"/>
<name>A0A453LDM7_AEGTS</name>
<evidence type="ECO:0000313" key="2">
    <source>
        <dbReference type="Proteomes" id="UP000015105"/>
    </source>
</evidence>
<proteinExistence type="predicted"/>
<protein>
    <submittedName>
        <fullName evidence="1">Uncharacterized protein</fullName>
    </submittedName>
</protein>
<reference evidence="1" key="5">
    <citation type="journal article" date="2021" name="G3 (Bethesda)">
        <title>Aegilops tauschii genome assembly Aet v5.0 features greater sequence contiguity and improved annotation.</title>
        <authorList>
            <person name="Wang L."/>
            <person name="Zhu T."/>
            <person name="Rodriguez J.C."/>
            <person name="Deal K.R."/>
            <person name="Dubcovsky J."/>
            <person name="McGuire P.E."/>
            <person name="Lux T."/>
            <person name="Spannagl M."/>
            <person name="Mayer K.F.X."/>
            <person name="Baldrich P."/>
            <person name="Meyers B.C."/>
            <person name="Huo N."/>
            <person name="Gu Y.Q."/>
            <person name="Zhou H."/>
            <person name="Devos K.M."/>
            <person name="Bennetzen J.L."/>
            <person name="Unver T."/>
            <person name="Budak H."/>
            <person name="Gulick P.J."/>
            <person name="Galiba G."/>
            <person name="Kalapos B."/>
            <person name="Nelson D.R."/>
            <person name="Li P."/>
            <person name="You F.M."/>
            <person name="Luo M.C."/>
            <person name="Dvorak J."/>
        </authorList>
    </citation>
    <scope>NUCLEOTIDE SEQUENCE [LARGE SCALE GENOMIC DNA]</scope>
    <source>
        <strain evidence="1">cv. AL8/78</strain>
    </source>
</reference>
<accession>A0A453LDM7</accession>
<keyword evidence="2" id="KW-1185">Reference proteome</keyword>
<reference evidence="2" key="1">
    <citation type="journal article" date="2014" name="Science">
        <title>Ancient hybridizations among the ancestral genomes of bread wheat.</title>
        <authorList>
            <consortium name="International Wheat Genome Sequencing Consortium,"/>
            <person name="Marcussen T."/>
            <person name="Sandve S.R."/>
            <person name="Heier L."/>
            <person name="Spannagl M."/>
            <person name="Pfeifer M."/>
            <person name="Jakobsen K.S."/>
            <person name="Wulff B.B."/>
            <person name="Steuernagel B."/>
            <person name="Mayer K.F."/>
            <person name="Olsen O.A."/>
        </authorList>
    </citation>
    <scope>NUCLEOTIDE SEQUENCE [LARGE SCALE GENOMIC DNA]</scope>
    <source>
        <strain evidence="2">cv. AL8/78</strain>
    </source>
</reference>
<organism evidence="1 2">
    <name type="scientific">Aegilops tauschii subsp. strangulata</name>
    <name type="common">Goatgrass</name>
    <dbReference type="NCBI Taxonomy" id="200361"/>
    <lineage>
        <taxon>Eukaryota</taxon>
        <taxon>Viridiplantae</taxon>
        <taxon>Streptophyta</taxon>
        <taxon>Embryophyta</taxon>
        <taxon>Tracheophyta</taxon>
        <taxon>Spermatophyta</taxon>
        <taxon>Magnoliopsida</taxon>
        <taxon>Liliopsida</taxon>
        <taxon>Poales</taxon>
        <taxon>Poaceae</taxon>
        <taxon>BOP clade</taxon>
        <taxon>Pooideae</taxon>
        <taxon>Triticodae</taxon>
        <taxon>Triticeae</taxon>
        <taxon>Triticinae</taxon>
        <taxon>Aegilops</taxon>
    </lineage>
</organism>
<dbReference type="EnsemblPlants" id="AET5Gv20726400.34">
    <property type="protein sequence ID" value="AET5Gv20726400.34"/>
    <property type="gene ID" value="AET5Gv20726400"/>
</dbReference>
<reference evidence="2" key="2">
    <citation type="journal article" date="2017" name="Nat. Plants">
        <title>The Aegilops tauschii genome reveals multiple impacts of transposons.</title>
        <authorList>
            <person name="Zhao G."/>
            <person name="Zou C."/>
            <person name="Li K."/>
            <person name="Wang K."/>
            <person name="Li T."/>
            <person name="Gao L."/>
            <person name="Zhang X."/>
            <person name="Wang H."/>
            <person name="Yang Z."/>
            <person name="Liu X."/>
            <person name="Jiang W."/>
            <person name="Mao L."/>
            <person name="Kong X."/>
            <person name="Jiao Y."/>
            <person name="Jia J."/>
        </authorList>
    </citation>
    <scope>NUCLEOTIDE SEQUENCE [LARGE SCALE GENOMIC DNA]</scope>
    <source>
        <strain evidence="2">cv. AL8/78</strain>
    </source>
</reference>
<reference evidence="1" key="4">
    <citation type="submission" date="2019-03" db="UniProtKB">
        <authorList>
            <consortium name="EnsemblPlants"/>
        </authorList>
    </citation>
    <scope>IDENTIFICATION</scope>
</reference>
<dbReference type="Proteomes" id="UP000015105">
    <property type="component" value="Chromosome 5D"/>
</dbReference>
<dbReference type="Gramene" id="AET5Gv20726400.34">
    <property type="protein sequence ID" value="AET5Gv20726400.34"/>
    <property type="gene ID" value="AET5Gv20726400"/>
</dbReference>
<evidence type="ECO:0000313" key="1">
    <source>
        <dbReference type="EnsemblPlants" id="AET5Gv20726400.34"/>
    </source>
</evidence>
<reference evidence="1" key="3">
    <citation type="journal article" date="2017" name="Nature">
        <title>Genome sequence of the progenitor of the wheat D genome Aegilops tauschii.</title>
        <authorList>
            <person name="Luo M.C."/>
            <person name="Gu Y.Q."/>
            <person name="Puiu D."/>
            <person name="Wang H."/>
            <person name="Twardziok S.O."/>
            <person name="Deal K.R."/>
            <person name="Huo N."/>
            <person name="Zhu T."/>
            <person name="Wang L."/>
            <person name="Wang Y."/>
            <person name="McGuire P.E."/>
            <person name="Liu S."/>
            <person name="Long H."/>
            <person name="Ramasamy R.K."/>
            <person name="Rodriguez J.C."/>
            <person name="Van S.L."/>
            <person name="Yuan L."/>
            <person name="Wang Z."/>
            <person name="Xia Z."/>
            <person name="Xiao L."/>
            <person name="Anderson O.D."/>
            <person name="Ouyang S."/>
            <person name="Liang Y."/>
            <person name="Zimin A.V."/>
            <person name="Pertea G."/>
            <person name="Qi P."/>
            <person name="Bennetzen J.L."/>
            <person name="Dai X."/>
            <person name="Dawson M.W."/>
            <person name="Muller H.G."/>
            <person name="Kugler K."/>
            <person name="Rivarola-Duarte L."/>
            <person name="Spannagl M."/>
            <person name="Mayer K.F.X."/>
            <person name="Lu F.H."/>
            <person name="Bevan M.W."/>
            <person name="Leroy P."/>
            <person name="Li P."/>
            <person name="You F.M."/>
            <person name="Sun Q."/>
            <person name="Liu Z."/>
            <person name="Lyons E."/>
            <person name="Wicker T."/>
            <person name="Salzberg S.L."/>
            <person name="Devos K.M."/>
            <person name="Dvorak J."/>
        </authorList>
    </citation>
    <scope>NUCLEOTIDE SEQUENCE [LARGE SCALE GENOMIC DNA]</scope>
    <source>
        <strain evidence="1">cv. AL8/78</strain>
    </source>
</reference>
<sequence>MGILKLCQEKEKEKMKQIQQYLICPQNLTILWGKTSLWRKKIYKKRKVMVLKIFGMSTQWHLKDLSSTHLKRQPMRKR</sequence>